<dbReference type="EMBL" id="CP025938">
    <property type="protein sequence ID" value="AUS06130.1"/>
    <property type="molecule type" value="Genomic_DNA"/>
</dbReference>
<reference evidence="2" key="1">
    <citation type="submission" date="2018-01" db="EMBL/GenBank/DDBJ databases">
        <title>Complete genome of Tamlana sp. UJ94.</title>
        <authorList>
            <person name="Jung J."/>
            <person name="Chung D."/>
            <person name="Bae S.S."/>
            <person name="Baek K."/>
        </authorList>
    </citation>
    <scope>NUCLEOTIDE SEQUENCE [LARGE SCALE GENOMIC DNA]</scope>
    <source>
        <strain evidence="2">UJ94</strain>
    </source>
</reference>
<evidence type="ECO:0008006" key="3">
    <source>
        <dbReference type="Google" id="ProtNLM"/>
    </source>
</evidence>
<proteinExistence type="predicted"/>
<dbReference type="RefSeq" id="WP_102996100.1">
    <property type="nucleotide sequence ID" value="NZ_CP025938.1"/>
</dbReference>
<gene>
    <name evidence="1" type="ORF">C1A40_12005</name>
</gene>
<dbReference type="OrthoDB" id="982752at2"/>
<sequence>MNKKKLEKIKSIVLDSRLSKIGFKRWKYRYLNKKDDFYYSFMFTIYDYNDIFPSNFSYGIGNKTVTKICRLLFPEEYNIPENKYALTMAFHQIQLFEEGRYPNLEYKITNENELYDSLNETIKYFETTGFPELIAISNLKQLDKLINENPENPLSGYHGLILAKLVNNPDYQNLISVYRNLFKKKNWQNEEDIKKLETVISFLNDYSSTELLEIGR</sequence>
<protein>
    <recommendedName>
        <fullName evidence="3">DUF4304 domain-containing protein</fullName>
    </recommendedName>
</protein>
<name>A0A2I7SJP1_9FLAO</name>
<accession>A0A2I7SJP1</accession>
<evidence type="ECO:0000313" key="2">
    <source>
        <dbReference type="Proteomes" id="UP000236592"/>
    </source>
</evidence>
<keyword evidence="2" id="KW-1185">Reference proteome</keyword>
<organism evidence="1 2">
    <name type="scientific">Pseudotamlana carrageenivorans</name>
    <dbReference type="NCBI Taxonomy" id="2069432"/>
    <lineage>
        <taxon>Bacteria</taxon>
        <taxon>Pseudomonadati</taxon>
        <taxon>Bacteroidota</taxon>
        <taxon>Flavobacteriia</taxon>
        <taxon>Flavobacteriales</taxon>
        <taxon>Flavobacteriaceae</taxon>
        <taxon>Pseudotamlana</taxon>
    </lineage>
</organism>
<dbReference type="KEGG" id="taj:C1A40_12005"/>
<evidence type="ECO:0000313" key="1">
    <source>
        <dbReference type="EMBL" id="AUS06130.1"/>
    </source>
</evidence>
<dbReference type="Proteomes" id="UP000236592">
    <property type="component" value="Chromosome"/>
</dbReference>
<dbReference type="AlphaFoldDB" id="A0A2I7SJP1"/>